<dbReference type="CDD" id="cd00200">
    <property type="entry name" value="WD40"/>
    <property type="match status" value="1"/>
</dbReference>
<dbReference type="AlphaFoldDB" id="B1X336"/>
<dbReference type="SUPFAM" id="SSF50978">
    <property type="entry name" value="WD40 repeat-like"/>
    <property type="match status" value="1"/>
</dbReference>
<dbReference type="InterPro" id="IPR015943">
    <property type="entry name" value="WD40/YVTN_repeat-like_dom_sf"/>
</dbReference>
<dbReference type="SMART" id="SM00564">
    <property type="entry name" value="PQQ"/>
    <property type="match status" value="3"/>
</dbReference>
<dbReference type="InterPro" id="IPR001680">
    <property type="entry name" value="WD40_rpt"/>
</dbReference>
<dbReference type="PROSITE" id="PS50082">
    <property type="entry name" value="WD_REPEATS_2"/>
    <property type="match status" value="3"/>
</dbReference>
<accession>B1X336</accession>
<dbReference type="Gene3D" id="2.130.10.10">
    <property type="entry name" value="YVTN repeat-like/Quinoprotein amine dehydrogenase"/>
    <property type="match status" value="2"/>
</dbReference>
<dbReference type="KEGG" id="cyt:cce_5201"/>
<keyword evidence="2" id="KW-0677">Repeat</keyword>
<feature type="repeat" description="WD" evidence="3">
    <location>
        <begin position="604"/>
        <end position="645"/>
    </location>
</feature>
<dbReference type="OrthoDB" id="422888at2"/>
<dbReference type="PANTHER" id="PTHR19879">
    <property type="entry name" value="TRANSCRIPTION INITIATION FACTOR TFIID"/>
    <property type="match status" value="1"/>
</dbReference>
<dbReference type="RefSeq" id="WP_009547574.1">
    <property type="nucleotide sequence ID" value="NC_010547.1"/>
</dbReference>
<dbReference type="Pfam" id="PF00400">
    <property type="entry name" value="WD40"/>
    <property type="match status" value="4"/>
</dbReference>
<dbReference type="STRING" id="43989.cce_5201"/>
<organism evidence="4 5">
    <name type="scientific">Crocosphaera subtropica (strain ATCC 51142 / BH68)</name>
    <name type="common">Cyanothece sp. (strain ATCC 51142)</name>
    <dbReference type="NCBI Taxonomy" id="43989"/>
    <lineage>
        <taxon>Bacteria</taxon>
        <taxon>Bacillati</taxon>
        <taxon>Cyanobacteriota</taxon>
        <taxon>Cyanophyceae</taxon>
        <taxon>Oscillatoriophycideae</taxon>
        <taxon>Chroococcales</taxon>
        <taxon>Aphanothecaceae</taxon>
        <taxon>Crocosphaera</taxon>
        <taxon>Crocosphaera subtropica</taxon>
    </lineage>
</organism>
<dbReference type="EMBL" id="CP000807">
    <property type="protein sequence ID" value="ACB54547.1"/>
    <property type="molecule type" value="Genomic_DNA"/>
</dbReference>
<evidence type="ECO:0000256" key="2">
    <source>
        <dbReference type="ARBA" id="ARBA00022737"/>
    </source>
</evidence>
<dbReference type="eggNOG" id="COG2319">
    <property type="taxonomic scope" value="Bacteria"/>
</dbReference>
<feature type="repeat" description="WD" evidence="3">
    <location>
        <begin position="728"/>
        <end position="761"/>
    </location>
</feature>
<dbReference type="InterPro" id="IPR018391">
    <property type="entry name" value="PQQ_b-propeller_rpt"/>
</dbReference>
<keyword evidence="1 3" id="KW-0853">WD repeat</keyword>
<reference evidence="4 5" key="1">
    <citation type="journal article" date="2008" name="Proc. Natl. Acad. Sci. U.S.A.">
        <title>The genome of Cyanothece 51142, a unicellular diazotrophic cyanobacterium important in the marine nitrogen cycle.</title>
        <authorList>
            <person name="Welsh E.A."/>
            <person name="Liberton M."/>
            <person name="Stoeckel J."/>
            <person name="Loh T."/>
            <person name="Elvitigala T."/>
            <person name="Wang C."/>
            <person name="Wollam A."/>
            <person name="Fulton R.S."/>
            <person name="Clifton S.W."/>
            <person name="Jacobs J.M."/>
            <person name="Aurora R."/>
            <person name="Ghosh B.K."/>
            <person name="Sherman L.A."/>
            <person name="Smith R.D."/>
            <person name="Wilson R.K."/>
            <person name="Pakrasi H.B."/>
        </authorList>
    </citation>
    <scope>NUCLEOTIDE SEQUENCE [LARGE SCALE GENOMIC DNA]</scope>
    <source>
        <strain evidence="5">ATCC 51142 / BH68</strain>
    </source>
</reference>
<dbReference type="InterPro" id="IPR020472">
    <property type="entry name" value="WD40_PAC1"/>
</dbReference>
<dbReference type="InterPro" id="IPR036322">
    <property type="entry name" value="WD40_repeat_dom_sf"/>
</dbReference>
<gene>
    <name evidence="4" type="ordered locus">cce_5201</name>
</gene>
<dbReference type="Proteomes" id="UP000001203">
    <property type="component" value="Chromosome linear"/>
</dbReference>
<feature type="repeat" description="WD" evidence="3">
    <location>
        <begin position="646"/>
        <end position="687"/>
    </location>
</feature>
<name>B1X336_CROS5</name>
<proteinExistence type="predicted"/>
<evidence type="ECO:0000313" key="4">
    <source>
        <dbReference type="EMBL" id="ACB54547.1"/>
    </source>
</evidence>
<evidence type="ECO:0000313" key="5">
    <source>
        <dbReference type="Proteomes" id="UP000001203"/>
    </source>
</evidence>
<keyword evidence="5" id="KW-1185">Reference proteome</keyword>
<evidence type="ECO:0000256" key="3">
    <source>
        <dbReference type="PROSITE-ProRule" id="PRU00221"/>
    </source>
</evidence>
<dbReference type="PANTHER" id="PTHR19879:SF9">
    <property type="entry name" value="TRANSCRIPTION INITIATION FACTOR TFIID SUBUNIT 5"/>
    <property type="match status" value="1"/>
</dbReference>
<dbReference type="SMART" id="SM00320">
    <property type="entry name" value="WD40"/>
    <property type="match status" value="6"/>
</dbReference>
<protein>
    <submittedName>
        <fullName evidence="4">WD-repeat protein</fullName>
    </submittedName>
</protein>
<dbReference type="HOGENOM" id="CLU_021085_0_0_3"/>
<dbReference type="InterPro" id="IPR019775">
    <property type="entry name" value="WD40_repeat_CS"/>
</dbReference>
<evidence type="ECO:0000256" key="1">
    <source>
        <dbReference type="ARBA" id="ARBA00022574"/>
    </source>
</evidence>
<dbReference type="PRINTS" id="PR00320">
    <property type="entry name" value="GPROTEINBRPT"/>
</dbReference>
<sequence>MDQWINLFIKVSKPILTSIVYTGINSWLEVFQEEITEVHKQQAKNTIKSLTLQDGMIHREGKDFTSCHSTLMMAENKALNRNYIEEEKAWPLRLSPEKLLQKVATDGHNLLFFLVTPKTTFPEFSSFDYTPSNCEQRLWQNLRQFIQKNYSFQIPNKGISFMGGLWDHHHFYGETSIQLLFEQLNSISCLVLETEIQGKNIKFNLVYWRKKAKKYHYTNIFTLNYQNLLIELVKTRVQQWQETRNQLLKLGKSREDIERLGGICEKNHRICEELESLDKEGIKIEQLTVNYQFDQQDYESLCQNLSICCCLLGGWVADIHYLIDDNIPPHLPMWLLSLEESCSQFQSKPDLLNITLSLYEDILIVLGHESLHDVPELALKLAESFMHWPDQTWAIEPLIYSFNCWQQQHQDIDSFSQQDRDYLNHLKQCLQNLTEQEKTKEIREFIKNLTTESTNNLVPQSHFNYFQLQRTISTASEKVLSLKIDKRGYQFISQREPNSLKVWHYNPQKSILSLKYDLGRYAGQLSAATLSQNGQFLASSEITEKRSYIKIWKLSTGQIYRTLFGHRQPIQTLAIHLGNRPFIASGSHKIKLWNFLTGESLLTLFGHKQLVSCLAISPDGKILISGSIDKTLRIWDLKTGNLLKTLTGHKNFITTLILSEDGETIVSGSTDKTIKLWDLKSGKLLQTLTGHLGGLQTFCLYDCYLFAGDDTGKIYLWDLKTGNSLSSWNAHQKGIEAIAISEDGQTLVSSCQEGKVQLWSN</sequence>
<dbReference type="PROSITE" id="PS00678">
    <property type="entry name" value="WD_REPEATS_1"/>
    <property type="match status" value="2"/>
</dbReference>
<dbReference type="PROSITE" id="PS50294">
    <property type="entry name" value="WD_REPEATS_REGION"/>
    <property type="match status" value="3"/>
</dbReference>